<reference evidence="3 4" key="1">
    <citation type="submission" date="2025-05" db="UniProtKB">
        <authorList>
            <consortium name="RefSeq"/>
        </authorList>
    </citation>
    <scope>NUCLEOTIDE SEQUENCE [LARGE SCALE GENOMIC DNA]</scope>
    <source>
        <tissue evidence="4 5">Seedling</tissue>
    </source>
</reference>
<dbReference type="Gene3D" id="1.25.40.10">
    <property type="entry name" value="Tetratricopeptide repeat domain"/>
    <property type="match status" value="3"/>
</dbReference>
<dbReference type="RefSeq" id="XP_015883424.3">
    <property type="nucleotide sequence ID" value="XM_016027938.4"/>
</dbReference>
<evidence type="ECO:0000313" key="3">
    <source>
        <dbReference type="Proteomes" id="UP001652623"/>
    </source>
</evidence>
<dbReference type="PROSITE" id="PS51257">
    <property type="entry name" value="PROKAR_LIPOPROTEIN"/>
    <property type="match status" value="1"/>
</dbReference>
<proteinExistence type="predicted"/>
<dbReference type="InterPro" id="IPR011990">
    <property type="entry name" value="TPR-like_helical_dom_sf"/>
</dbReference>
<dbReference type="Proteomes" id="UP001652623">
    <property type="component" value="Chromosome 2"/>
</dbReference>
<evidence type="ECO:0000256" key="2">
    <source>
        <dbReference type="PROSITE-ProRule" id="PRU00708"/>
    </source>
</evidence>
<dbReference type="NCBIfam" id="TIGR00756">
    <property type="entry name" value="PPR"/>
    <property type="match status" value="5"/>
</dbReference>
<gene>
    <name evidence="4 5 6" type="primary">LOC107419195</name>
</gene>
<accession>A0ABM3IIT0</accession>
<evidence type="ECO:0000313" key="5">
    <source>
        <dbReference type="RefSeq" id="XP_015883425.3"/>
    </source>
</evidence>
<keyword evidence="3" id="KW-1185">Reference proteome</keyword>
<feature type="repeat" description="PPR" evidence="2">
    <location>
        <begin position="80"/>
        <end position="114"/>
    </location>
</feature>
<dbReference type="Pfam" id="PF01535">
    <property type="entry name" value="PPR"/>
    <property type="match status" value="3"/>
</dbReference>
<feature type="repeat" description="PPR" evidence="2">
    <location>
        <begin position="321"/>
        <end position="355"/>
    </location>
</feature>
<feature type="repeat" description="PPR" evidence="2">
    <location>
        <begin position="290"/>
        <end position="320"/>
    </location>
</feature>
<feature type="repeat" description="PPR" evidence="2">
    <location>
        <begin position="115"/>
        <end position="149"/>
    </location>
</feature>
<dbReference type="PANTHER" id="PTHR47926">
    <property type="entry name" value="PENTATRICOPEPTIDE REPEAT-CONTAINING PROTEIN"/>
    <property type="match status" value="1"/>
</dbReference>
<dbReference type="InterPro" id="IPR046960">
    <property type="entry name" value="PPR_At4g14850-like_plant"/>
</dbReference>
<name>A0ABM3IIT0_ZIZJJ</name>
<feature type="repeat" description="PPR" evidence="2">
    <location>
        <begin position="184"/>
        <end position="218"/>
    </location>
</feature>
<dbReference type="Pfam" id="PF20431">
    <property type="entry name" value="E_motif"/>
    <property type="match status" value="1"/>
</dbReference>
<protein>
    <submittedName>
        <fullName evidence="4 5">Pentatricopeptide repeat-containing protein At5g66520</fullName>
    </submittedName>
</protein>
<dbReference type="InterPro" id="IPR002885">
    <property type="entry name" value="PPR_rpt"/>
</dbReference>
<evidence type="ECO:0000313" key="6">
    <source>
        <dbReference type="RefSeq" id="XP_048329348.2"/>
    </source>
</evidence>
<evidence type="ECO:0000313" key="4">
    <source>
        <dbReference type="RefSeq" id="XP_015883424.3"/>
    </source>
</evidence>
<organism evidence="3 6">
    <name type="scientific">Ziziphus jujuba</name>
    <name type="common">Chinese jujube</name>
    <name type="synonym">Ziziphus sativa</name>
    <dbReference type="NCBI Taxonomy" id="326968"/>
    <lineage>
        <taxon>Eukaryota</taxon>
        <taxon>Viridiplantae</taxon>
        <taxon>Streptophyta</taxon>
        <taxon>Embryophyta</taxon>
        <taxon>Tracheophyta</taxon>
        <taxon>Spermatophyta</taxon>
        <taxon>Magnoliopsida</taxon>
        <taxon>eudicotyledons</taxon>
        <taxon>Gunneridae</taxon>
        <taxon>Pentapetalae</taxon>
        <taxon>rosids</taxon>
        <taxon>fabids</taxon>
        <taxon>Rosales</taxon>
        <taxon>Rhamnaceae</taxon>
        <taxon>Paliureae</taxon>
        <taxon>Ziziphus</taxon>
    </lineage>
</organism>
<dbReference type="PANTHER" id="PTHR47926:SF526">
    <property type="entry name" value="PENTACOTRIPEPTIDE-REPEAT REGION OF PRORP DOMAIN-CONTAINING PROTEIN"/>
    <property type="match status" value="1"/>
</dbReference>
<dbReference type="RefSeq" id="XP_015883425.3">
    <property type="nucleotide sequence ID" value="XM_016027939.4"/>
</dbReference>
<sequence length="552" mass="62136">MLVEKAIPANPTGSRALQQHLFSLLQSCNSIRKLAQIHTQIVINGFSQKSYILVKLLSFYAVSGYLQNVSNLIQNIENPSTTVWNQIIRGHARSSTPHKSVEFFNRMVETEVEPDEFTYSFLISACARCGLLREGEQVHGRVLVNGYCSNMFVQTNLINLYAMAGVDSSIIYARRVFDEMGQRNVVSWNSLLAGYFRCGDVDNARRVFDEMQERNVVSWTTMIAGCAKSGRSKQALTLFCQMRRAADVKFDQVTLVVVLSACAELGNLQLGRWIHQYIEEKLRIRTQPLLVFLYNALIHMYASCGVIDEAYKIFKDMPERSTVSWTSIITGFAKQGRGEKALRVFQLMLSSGARPDEITFVGALCACSHAGFVNEGRHIFKSMTQTWGINPRIEHYGCMVDLLSRAGFLDEAYRLIETMPIKPNYAVWGALLGGCRLHKNSELASKVSQKLTAELHPDQAAGYLVLLSHVFADAKKWLDVAAVRHKMVEMGVRKPPGRSWVQINGVIHDFVAGDSTHKHAPMIYKMLGVITWQTQCEGYKPEKSYALSYVED</sequence>
<evidence type="ECO:0000256" key="1">
    <source>
        <dbReference type="ARBA" id="ARBA00022737"/>
    </source>
</evidence>
<dbReference type="PROSITE" id="PS51375">
    <property type="entry name" value="PPR"/>
    <property type="match status" value="5"/>
</dbReference>
<dbReference type="GeneID" id="107419195"/>
<dbReference type="InterPro" id="IPR046848">
    <property type="entry name" value="E_motif"/>
</dbReference>
<dbReference type="Pfam" id="PF13041">
    <property type="entry name" value="PPR_2"/>
    <property type="match status" value="3"/>
</dbReference>
<dbReference type="RefSeq" id="XP_048329348.2">
    <property type="nucleotide sequence ID" value="XM_048473391.2"/>
</dbReference>
<keyword evidence="1" id="KW-0677">Repeat</keyword>